<keyword evidence="2" id="KW-1185">Reference proteome</keyword>
<proteinExistence type="predicted"/>
<reference evidence="1" key="1">
    <citation type="submission" date="2020-02" db="EMBL/GenBank/DDBJ databases">
        <authorList>
            <person name="Palmer J.M."/>
        </authorList>
    </citation>
    <scope>NUCLEOTIDE SEQUENCE</scope>
    <source>
        <strain evidence="1">EPUS1.4</strain>
        <tissue evidence="1">Thallus</tissue>
    </source>
</reference>
<sequence>MARHVMLERRPTYGTGTLDGLVQNAAYYLYPWTHAQTSILAVGRKLGRIWSISAAW</sequence>
<comment type="caution">
    <text evidence="1">The sequence shown here is derived from an EMBL/GenBank/DDBJ whole genome shotgun (WGS) entry which is preliminary data.</text>
</comment>
<dbReference type="Proteomes" id="UP000606974">
    <property type="component" value="Unassembled WGS sequence"/>
</dbReference>
<name>A0A8H7APZ6_9EURO</name>
<gene>
    <name evidence="1" type="ORF">GJ744_008455</name>
</gene>
<evidence type="ECO:0000313" key="2">
    <source>
        <dbReference type="Proteomes" id="UP000606974"/>
    </source>
</evidence>
<dbReference type="EMBL" id="JAACFV010000046">
    <property type="protein sequence ID" value="KAF7509060.1"/>
    <property type="molecule type" value="Genomic_DNA"/>
</dbReference>
<evidence type="ECO:0000313" key="1">
    <source>
        <dbReference type="EMBL" id="KAF7509060.1"/>
    </source>
</evidence>
<organism evidence="1 2">
    <name type="scientific">Endocarpon pusillum</name>
    <dbReference type="NCBI Taxonomy" id="364733"/>
    <lineage>
        <taxon>Eukaryota</taxon>
        <taxon>Fungi</taxon>
        <taxon>Dikarya</taxon>
        <taxon>Ascomycota</taxon>
        <taxon>Pezizomycotina</taxon>
        <taxon>Eurotiomycetes</taxon>
        <taxon>Chaetothyriomycetidae</taxon>
        <taxon>Verrucariales</taxon>
        <taxon>Verrucariaceae</taxon>
        <taxon>Endocarpon</taxon>
    </lineage>
</organism>
<protein>
    <submittedName>
        <fullName evidence="1">Uncharacterized protein</fullName>
    </submittedName>
</protein>
<accession>A0A8H7APZ6</accession>
<dbReference type="AlphaFoldDB" id="A0A8H7APZ6"/>